<evidence type="ECO:0000256" key="8">
    <source>
        <dbReference type="ARBA" id="ARBA00076672"/>
    </source>
</evidence>
<feature type="region of interest" description="Disordered" evidence="10">
    <location>
        <begin position="87"/>
        <end position="161"/>
    </location>
</feature>
<comment type="function">
    <text evidence="9">S-adenosyl-L-methionine-dependent methyltransferase that specifically methylates the N(1) position of adenine in helix 25.1 in 25S rRNA. Required both for ribosomal 40S and 60S subunits biogenesis. Required for efficient pre-rRNA cleavage at site A2.</text>
</comment>
<dbReference type="InterPro" id="IPR042036">
    <property type="entry name" value="RRP8_N"/>
</dbReference>
<dbReference type="EMBL" id="MU007020">
    <property type="protein sequence ID" value="KAF2433547.1"/>
    <property type="molecule type" value="Genomic_DNA"/>
</dbReference>
<keyword evidence="3 9" id="KW-0698">rRNA processing</keyword>
<dbReference type="Gene3D" id="1.10.10.2150">
    <property type="entry name" value="Ribosomal RNA-processing protein 8, N-terminal domain"/>
    <property type="match status" value="1"/>
</dbReference>
<dbReference type="PANTHER" id="PTHR12787">
    <property type="entry name" value="RIBOSOMAL RNA-PROCESSING PROTEIN 8"/>
    <property type="match status" value="1"/>
</dbReference>
<evidence type="ECO:0000313" key="11">
    <source>
        <dbReference type="EMBL" id="KAF2433547.1"/>
    </source>
</evidence>
<dbReference type="Gene3D" id="3.40.50.150">
    <property type="entry name" value="Vaccinia Virus protein VP39"/>
    <property type="match status" value="1"/>
</dbReference>
<name>A0A9P4NXQ2_9PEZI</name>
<evidence type="ECO:0000256" key="4">
    <source>
        <dbReference type="ARBA" id="ARBA00022603"/>
    </source>
</evidence>
<comment type="subcellular location">
    <subcellularLocation>
        <location evidence="1 9">Nucleus</location>
        <location evidence="1 9">Nucleolus</location>
    </subcellularLocation>
</comment>
<gene>
    <name evidence="11" type="ORF">EJ08DRAFT_647235</name>
</gene>
<evidence type="ECO:0000256" key="10">
    <source>
        <dbReference type="SAM" id="MobiDB-lite"/>
    </source>
</evidence>
<dbReference type="SUPFAM" id="SSF53335">
    <property type="entry name" value="S-adenosyl-L-methionine-dependent methyltransferases"/>
    <property type="match status" value="1"/>
</dbReference>
<organism evidence="11 12">
    <name type="scientific">Tothia fuscella</name>
    <dbReference type="NCBI Taxonomy" id="1048955"/>
    <lineage>
        <taxon>Eukaryota</taxon>
        <taxon>Fungi</taxon>
        <taxon>Dikarya</taxon>
        <taxon>Ascomycota</taxon>
        <taxon>Pezizomycotina</taxon>
        <taxon>Dothideomycetes</taxon>
        <taxon>Pleosporomycetidae</taxon>
        <taxon>Venturiales</taxon>
        <taxon>Cylindrosympodiaceae</taxon>
        <taxon>Tothia</taxon>
    </lineage>
</organism>
<dbReference type="Pfam" id="PF05148">
    <property type="entry name" value="Methyltransf_8"/>
    <property type="match status" value="1"/>
</dbReference>
<comment type="caution">
    <text evidence="11">The sequence shown here is derived from an EMBL/GenBank/DDBJ whole genome shotgun (WGS) entry which is preliminary data.</text>
</comment>
<evidence type="ECO:0000313" key="12">
    <source>
        <dbReference type="Proteomes" id="UP000800235"/>
    </source>
</evidence>
<dbReference type="GO" id="GO:0042273">
    <property type="term" value="P:ribosomal large subunit biogenesis"/>
    <property type="evidence" value="ECO:0007669"/>
    <property type="project" value="TreeGrafter"/>
</dbReference>
<evidence type="ECO:0000256" key="5">
    <source>
        <dbReference type="ARBA" id="ARBA00022679"/>
    </source>
</evidence>
<dbReference type="Proteomes" id="UP000800235">
    <property type="component" value="Unassembled WGS sequence"/>
</dbReference>
<dbReference type="PANTHER" id="PTHR12787:SF0">
    <property type="entry name" value="RIBOSOMAL RNA-PROCESSING PROTEIN 8"/>
    <property type="match status" value="1"/>
</dbReference>
<evidence type="ECO:0000256" key="9">
    <source>
        <dbReference type="RuleBase" id="RU365074"/>
    </source>
</evidence>
<keyword evidence="12" id="KW-1185">Reference proteome</keyword>
<dbReference type="FunFam" id="1.10.10.2150:FF:000001">
    <property type="entry name" value="Ribosomal RNA-processing protein 8"/>
    <property type="match status" value="1"/>
</dbReference>
<keyword evidence="4 9" id="KW-0489">Methyltransferase</keyword>
<keyword evidence="5 9" id="KW-0808">Transferase</keyword>
<feature type="compositionally biased region" description="Basic residues" evidence="10">
    <location>
        <begin position="138"/>
        <end position="151"/>
    </location>
</feature>
<dbReference type="GO" id="GO:0005730">
    <property type="term" value="C:nucleolus"/>
    <property type="evidence" value="ECO:0007669"/>
    <property type="project" value="UniProtKB-SubCell"/>
</dbReference>
<evidence type="ECO:0000256" key="1">
    <source>
        <dbReference type="ARBA" id="ARBA00004604"/>
    </source>
</evidence>
<accession>A0A9P4NXQ2</accession>
<proteinExistence type="inferred from homology"/>
<evidence type="ECO:0000256" key="3">
    <source>
        <dbReference type="ARBA" id="ARBA00022552"/>
    </source>
</evidence>
<feature type="compositionally biased region" description="Polar residues" evidence="10">
    <location>
        <begin position="29"/>
        <end position="38"/>
    </location>
</feature>
<dbReference type="InterPro" id="IPR029063">
    <property type="entry name" value="SAM-dependent_MTases_sf"/>
</dbReference>
<keyword evidence="7 9" id="KW-0539">Nucleus</keyword>
<evidence type="ECO:0000256" key="7">
    <source>
        <dbReference type="ARBA" id="ARBA00023242"/>
    </source>
</evidence>
<feature type="region of interest" description="Disordered" evidence="10">
    <location>
        <begin position="1"/>
        <end position="56"/>
    </location>
</feature>
<comment type="similarity">
    <text evidence="2 9">Belongs to the methyltransferase superfamily. RRP8 family.</text>
</comment>
<dbReference type="InterPro" id="IPR007823">
    <property type="entry name" value="RRP8"/>
</dbReference>
<sequence>MFSVPGWSLSAPLKTQKESANIPPPPTENGDSAANPSPASKKRKRNNGKSKAPIVTAENVVEMWETHIEGKKPPKVIVDQRYLDKLAKKRKIGEVEGEDGAEEGKKRDLRNGKGFKGMENGAKSRPKFNTKSEEVVKPKAKKDKKKKQKQKQQKDGEKKEEAELTLAQAIATTKLASTKSEEPATPSGIISKPQNKQTQVQPALPATKLTPLQASMRAKLASARFRHLNQTLYTSPSTDALNLFTKNPEMYSEYHAGFRQQVEVWPENPVDGYVSLIQLRGKAKLNKKGEVKGHKPTEPIPDGDAEVRLLPRTQGACTIADLGCGDARLSQTLQPFLKKMNMQVLSFDLHSDSPLVKKADISALPLPDGSVNVAIFCLALMGTNWTDFIDEAWRILHWKGELWVAEIKSRFARASNKKGKVVDHSVGKKKKKPSQMSETQKKKMEMEQNQVEDTLAVEVDGVENTKGETDVAPFVQVLRGRGFVLDGPDEEAVDLGNRMFVRMRFVKAVAPTKGKNVEASSAMLGSKPGMNSKTNFRGKYVRPDPDGEDVDENAVLKPCVYKLR</sequence>
<feature type="region of interest" description="Disordered" evidence="10">
    <location>
        <begin position="173"/>
        <end position="201"/>
    </location>
</feature>
<dbReference type="CDD" id="cd02440">
    <property type="entry name" value="AdoMet_MTases"/>
    <property type="match status" value="1"/>
</dbReference>
<dbReference type="OrthoDB" id="10258825at2759"/>
<dbReference type="EC" id="2.1.1.-" evidence="9"/>
<feature type="compositionally biased region" description="Polar residues" evidence="10">
    <location>
        <begin position="192"/>
        <end position="201"/>
    </location>
</feature>
<keyword evidence="6 9" id="KW-0949">S-adenosyl-L-methionine</keyword>
<evidence type="ECO:0000256" key="6">
    <source>
        <dbReference type="ARBA" id="ARBA00022691"/>
    </source>
</evidence>
<evidence type="ECO:0000256" key="2">
    <source>
        <dbReference type="ARBA" id="ARBA00006301"/>
    </source>
</evidence>
<protein>
    <recommendedName>
        <fullName evidence="8 9">Ribosomal RNA-processing protein 8</fullName>
        <ecNumber evidence="9">2.1.1.-</ecNumber>
    </recommendedName>
</protein>
<reference evidence="11" key="1">
    <citation type="journal article" date="2020" name="Stud. Mycol.">
        <title>101 Dothideomycetes genomes: a test case for predicting lifestyles and emergence of pathogens.</title>
        <authorList>
            <person name="Haridas S."/>
            <person name="Albert R."/>
            <person name="Binder M."/>
            <person name="Bloem J."/>
            <person name="Labutti K."/>
            <person name="Salamov A."/>
            <person name="Andreopoulos B."/>
            <person name="Baker S."/>
            <person name="Barry K."/>
            <person name="Bills G."/>
            <person name="Bluhm B."/>
            <person name="Cannon C."/>
            <person name="Castanera R."/>
            <person name="Culley D."/>
            <person name="Daum C."/>
            <person name="Ezra D."/>
            <person name="Gonzalez J."/>
            <person name="Henrissat B."/>
            <person name="Kuo A."/>
            <person name="Liang C."/>
            <person name="Lipzen A."/>
            <person name="Lutzoni F."/>
            <person name="Magnuson J."/>
            <person name="Mondo S."/>
            <person name="Nolan M."/>
            <person name="Ohm R."/>
            <person name="Pangilinan J."/>
            <person name="Park H.-J."/>
            <person name="Ramirez L."/>
            <person name="Alfaro M."/>
            <person name="Sun H."/>
            <person name="Tritt A."/>
            <person name="Yoshinaga Y."/>
            <person name="Zwiers L.-H."/>
            <person name="Turgeon B."/>
            <person name="Goodwin S."/>
            <person name="Spatafora J."/>
            <person name="Crous P."/>
            <person name="Grigoriev I."/>
        </authorList>
    </citation>
    <scope>NUCLEOTIDE SEQUENCE</scope>
    <source>
        <strain evidence="11">CBS 130266</strain>
    </source>
</reference>
<dbReference type="AlphaFoldDB" id="A0A9P4NXQ2"/>
<dbReference type="GO" id="GO:0016433">
    <property type="term" value="F:rRNA (adenine) methyltransferase activity"/>
    <property type="evidence" value="ECO:0007669"/>
    <property type="project" value="TreeGrafter"/>
</dbReference>
<feature type="region of interest" description="Disordered" evidence="10">
    <location>
        <begin position="422"/>
        <end position="449"/>
    </location>
</feature>
<feature type="compositionally biased region" description="Basic and acidic residues" evidence="10">
    <location>
        <begin position="152"/>
        <end position="161"/>
    </location>
</feature>
<feature type="compositionally biased region" description="Basic and acidic residues" evidence="10">
    <location>
        <begin position="102"/>
        <end position="111"/>
    </location>
</feature>